<dbReference type="EMBL" id="BJWL01000021">
    <property type="protein sequence ID" value="GFZ09850.1"/>
    <property type="molecule type" value="Genomic_DNA"/>
</dbReference>
<comment type="caution">
    <text evidence="2">The sequence shown here is derived from an EMBL/GenBank/DDBJ whole genome shotgun (WGS) entry which is preliminary data.</text>
</comment>
<evidence type="ECO:0000313" key="2">
    <source>
        <dbReference type="EMBL" id="GFZ09850.1"/>
    </source>
</evidence>
<protein>
    <submittedName>
        <fullName evidence="2">Uncharacterized protein</fullName>
    </submittedName>
</protein>
<accession>A0A7J0GG96</accession>
<reference evidence="2 3" key="1">
    <citation type="submission" date="2019-07" db="EMBL/GenBank/DDBJ databases">
        <title>De Novo Assembly of kiwifruit Actinidia rufa.</title>
        <authorList>
            <person name="Sugita-Konishi S."/>
            <person name="Sato K."/>
            <person name="Mori E."/>
            <person name="Abe Y."/>
            <person name="Kisaki G."/>
            <person name="Hamano K."/>
            <person name="Suezawa K."/>
            <person name="Otani M."/>
            <person name="Fukuda T."/>
            <person name="Manabe T."/>
            <person name="Gomi K."/>
            <person name="Tabuchi M."/>
            <person name="Akimitsu K."/>
            <person name="Kataoka I."/>
        </authorList>
    </citation>
    <scope>NUCLEOTIDE SEQUENCE [LARGE SCALE GENOMIC DNA]</scope>
    <source>
        <strain evidence="3">cv. Fuchu</strain>
    </source>
</reference>
<sequence>MADKEVAKPYPGKGQSRAETGQGSKSKVNTVIPPPKKSVIQMMGESVKSSAIKFKNKPKISPGAGSA</sequence>
<evidence type="ECO:0000256" key="1">
    <source>
        <dbReference type="SAM" id="MobiDB-lite"/>
    </source>
</evidence>
<keyword evidence="3" id="KW-1185">Reference proteome</keyword>
<gene>
    <name evidence="2" type="ORF">Acr_21g0004490</name>
</gene>
<dbReference type="Proteomes" id="UP000585474">
    <property type="component" value="Unassembled WGS sequence"/>
</dbReference>
<feature type="compositionally biased region" description="Polar residues" evidence="1">
    <location>
        <begin position="17"/>
        <end position="29"/>
    </location>
</feature>
<name>A0A7J0GG96_9ERIC</name>
<organism evidence="2 3">
    <name type="scientific">Actinidia rufa</name>
    <dbReference type="NCBI Taxonomy" id="165716"/>
    <lineage>
        <taxon>Eukaryota</taxon>
        <taxon>Viridiplantae</taxon>
        <taxon>Streptophyta</taxon>
        <taxon>Embryophyta</taxon>
        <taxon>Tracheophyta</taxon>
        <taxon>Spermatophyta</taxon>
        <taxon>Magnoliopsida</taxon>
        <taxon>eudicotyledons</taxon>
        <taxon>Gunneridae</taxon>
        <taxon>Pentapetalae</taxon>
        <taxon>asterids</taxon>
        <taxon>Ericales</taxon>
        <taxon>Actinidiaceae</taxon>
        <taxon>Actinidia</taxon>
    </lineage>
</organism>
<dbReference type="AlphaFoldDB" id="A0A7J0GG96"/>
<feature type="region of interest" description="Disordered" evidence="1">
    <location>
        <begin position="1"/>
        <end position="37"/>
    </location>
</feature>
<evidence type="ECO:0000313" key="3">
    <source>
        <dbReference type="Proteomes" id="UP000585474"/>
    </source>
</evidence>
<proteinExistence type="predicted"/>